<keyword evidence="1 4" id="KW-0812">Transmembrane</keyword>
<gene>
    <name evidence="5" type="ORF">ABK905_18265</name>
</gene>
<evidence type="ECO:0000313" key="5">
    <source>
        <dbReference type="EMBL" id="XBS68588.1"/>
    </source>
</evidence>
<evidence type="ECO:0000256" key="1">
    <source>
        <dbReference type="ARBA" id="ARBA00022692"/>
    </source>
</evidence>
<protein>
    <submittedName>
        <fullName evidence="5">Glycosyl transferase family 2</fullName>
    </submittedName>
</protein>
<keyword evidence="2 4" id="KW-1133">Transmembrane helix</keyword>
<organism evidence="5">
    <name type="scientific">Acerihabitans sp. KWT182</name>
    <dbReference type="NCBI Taxonomy" id="3157919"/>
    <lineage>
        <taxon>Bacteria</taxon>
        <taxon>Pseudomonadati</taxon>
        <taxon>Pseudomonadota</taxon>
        <taxon>Gammaproteobacteria</taxon>
        <taxon>Enterobacterales</taxon>
        <taxon>Pectobacteriaceae</taxon>
        <taxon>Acerihabitans</taxon>
    </lineage>
</organism>
<name>A0AAU7Q662_9GAMM</name>
<dbReference type="PANTHER" id="PTHR48090">
    <property type="entry name" value="UNDECAPRENYL-PHOSPHATE 4-DEOXY-4-FORMAMIDO-L-ARABINOSE TRANSFERASE-RELATED"/>
    <property type="match status" value="1"/>
</dbReference>
<dbReference type="PANTHER" id="PTHR48090:SF3">
    <property type="entry name" value="UNDECAPRENYL-PHOSPHATE 4-DEOXY-4-FORMAMIDO-L-ARABINOSE TRANSFERASE"/>
    <property type="match status" value="1"/>
</dbReference>
<dbReference type="EMBL" id="CP157947">
    <property type="protein sequence ID" value="XBS68588.1"/>
    <property type="molecule type" value="Genomic_DNA"/>
</dbReference>
<dbReference type="GO" id="GO:0016740">
    <property type="term" value="F:transferase activity"/>
    <property type="evidence" value="ECO:0007669"/>
    <property type="project" value="UniProtKB-KW"/>
</dbReference>
<proteinExistence type="predicted"/>
<keyword evidence="5" id="KW-0808">Transferase</keyword>
<feature type="transmembrane region" description="Helical" evidence="4">
    <location>
        <begin position="258"/>
        <end position="280"/>
    </location>
</feature>
<reference evidence="5" key="1">
    <citation type="submission" date="2024-06" db="EMBL/GenBank/DDBJ databases">
        <authorList>
            <person name="Coelho C."/>
            <person name="Bento M."/>
            <person name="Garcia E."/>
            <person name="Camelo A."/>
            <person name="Brandao I."/>
            <person name="Espirito Santo C."/>
            <person name="Trovao J."/>
            <person name="Verissimo A."/>
            <person name="Costa J."/>
            <person name="Tiago I."/>
        </authorList>
    </citation>
    <scope>NUCLEOTIDE SEQUENCE</scope>
    <source>
        <strain evidence="5">KWT182</strain>
    </source>
</reference>
<evidence type="ECO:0000256" key="3">
    <source>
        <dbReference type="ARBA" id="ARBA00023136"/>
    </source>
</evidence>
<keyword evidence="3 4" id="KW-0472">Membrane</keyword>
<evidence type="ECO:0000256" key="2">
    <source>
        <dbReference type="ARBA" id="ARBA00022989"/>
    </source>
</evidence>
<dbReference type="AlphaFoldDB" id="A0AAU7Q662"/>
<sequence length="288" mass="33399">MKNESFLSVTFVVRESISLFKEHIIDILMVLEDNFTDYEIVIIRPGPYIANTMDEDKLMQEVPCMRLIQLSANVQEDIALGVGLENSIGDFVILWNCKKDPPDIIPCLVNISKSGYDIILGVSDNKNTFFYSLIRKLSKHLLSLVDYSLPENTTNLRCLSRRTVNTVTKIGRFHHQLMMRIQKSGYPFKEFSYTQRYCRSTNNIFGAFRSLLRLMIFNSSKPLRLMSMVGFIGSVIAFIFAGYSIIARLLIGHIVDGWTTTIFFMSFLFMLQFVMLAFFWRIYRAYDR</sequence>
<evidence type="ECO:0000256" key="4">
    <source>
        <dbReference type="SAM" id="Phobius"/>
    </source>
</evidence>
<dbReference type="InterPro" id="IPR050256">
    <property type="entry name" value="Glycosyltransferase_2"/>
</dbReference>
<dbReference type="GO" id="GO:0005886">
    <property type="term" value="C:plasma membrane"/>
    <property type="evidence" value="ECO:0007669"/>
    <property type="project" value="TreeGrafter"/>
</dbReference>
<feature type="transmembrane region" description="Helical" evidence="4">
    <location>
        <begin position="223"/>
        <end position="246"/>
    </location>
</feature>
<accession>A0AAU7Q662</accession>